<dbReference type="Gene3D" id="3.90.1140.10">
    <property type="entry name" value="Cyclic phosphodiesterase"/>
    <property type="match status" value="1"/>
</dbReference>
<dbReference type="InterPro" id="IPR009097">
    <property type="entry name" value="Cyclic_Pdiesterase"/>
</dbReference>
<evidence type="ECO:0000313" key="1">
    <source>
        <dbReference type="EMBL" id="WPR90101.1"/>
    </source>
</evidence>
<evidence type="ECO:0000313" key="2">
    <source>
        <dbReference type="Proteomes" id="UP001323798"/>
    </source>
</evidence>
<protein>
    <submittedName>
        <fullName evidence="1">2'-5' RNA ligase family protein</fullName>
    </submittedName>
</protein>
<dbReference type="EMBL" id="CP139368">
    <property type="protein sequence ID" value="WPR90101.1"/>
    <property type="molecule type" value="Genomic_DNA"/>
</dbReference>
<accession>A0ABZ0SL27</accession>
<dbReference type="GO" id="GO:0016874">
    <property type="term" value="F:ligase activity"/>
    <property type="evidence" value="ECO:0007669"/>
    <property type="project" value="UniProtKB-KW"/>
</dbReference>
<dbReference type="SUPFAM" id="SSF55144">
    <property type="entry name" value="LigT-like"/>
    <property type="match status" value="1"/>
</dbReference>
<dbReference type="Pfam" id="PF13563">
    <property type="entry name" value="2_5_RNA_ligase2"/>
    <property type="match status" value="1"/>
</dbReference>
<sequence>MKRPDTVGMGSASARSLWVVVALFEAVTPGMSFSRREWPPHVTLASPFVVEAPAEDLARAVESAGGDEWPLRVRFGGRAMFGARHDVPVQLVESADVVALHERLAVVLETMPGFVARDPRHWRQGYRPHMTHVPTVAVHTGDSRELRSMALAELAGPTATVIAAFDGSRM</sequence>
<organism evidence="1 2">
    <name type="scientific">Microbacterium rhizosphaerae</name>
    <dbReference type="NCBI Taxonomy" id="1678237"/>
    <lineage>
        <taxon>Bacteria</taxon>
        <taxon>Bacillati</taxon>
        <taxon>Actinomycetota</taxon>
        <taxon>Actinomycetes</taxon>
        <taxon>Micrococcales</taxon>
        <taxon>Microbacteriaceae</taxon>
        <taxon>Microbacterium</taxon>
    </lineage>
</organism>
<name>A0ABZ0SL27_9MICO</name>
<keyword evidence="1" id="KW-0436">Ligase</keyword>
<gene>
    <name evidence="1" type="ORF">SM116_02095</name>
</gene>
<dbReference type="RefSeq" id="WP_320942814.1">
    <property type="nucleotide sequence ID" value="NZ_BAABEU010000003.1"/>
</dbReference>
<dbReference type="Proteomes" id="UP001323798">
    <property type="component" value="Chromosome"/>
</dbReference>
<proteinExistence type="predicted"/>
<keyword evidence="2" id="KW-1185">Reference proteome</keyword>
<reference evidence="1 2" key="1">
    <citation type="submission" date="2023-11" db="EMBL/GenBank/DDBJ databases">
        <title>Genome sequence of Microbacterium rhizosphaerae KACC 19337.</title>
        <authorList>
            <person name="Choi H."/>
            <person name="Kim S."/>
            <person name="Kim Y."/>
            <person name="Kwon S.-W."/>
            <person name="Heo J."/>
        </authorList>
    </citation>
    <scope>NUCLEOTIDE SEQUENCE [LARGE SCALE GENOMIC DNA]</scope>
    <source>
        <strain evidence="1 2">KACC 19337</strain>
    </source>
</reference>